<organism evidence="2">
    <name type="scientific">Methanotorris igneus (strain DSM 5666 / JCM 11834 / Kol 5)</name>
    <dbReference type="NCBI Taxonomy" id="880724"/>
    <lineage>
        <taxon>Archaea</taxon>
        <taxon>Methanobacteriati</taxon>
        <taxon>Methanobacteriota</taxon>
        <taxon>Methanomada group</taxon>
        <taxon>Methanococci</taxon>
        <taxon>Methanococcales</taxon>
        <taxon>Methanocaldococcaceae</taxon>
        <taxon>Methanotorris</taxon>
    </lineage>
</organism>
<sequence length="210" mass="24315">MRILFLGKELEGIDSYNVEDCMFLPFNAIDIAKYDLAVIYLPLFFKNLTSYSANQASVITILKDLKIKECLENKTNVVVIDPYFKNISKGRIIEHYLMKHLTRDEFTVKVEEGNEIEIKDEKFKPYVDLIEEYSHIYNIVDEDGKLGLVDSLSLISDYDTWNYEVLFSTKDGKPLGVRVYKNGSLYILHPPKEGFNDFMGLIDTIKDTIK</sequence>
<protein>
    <submittedName>
        <fullName evidence="1">Uncharacterized protein</fullName>
    </submittedName>
</protein>
<evidence type="ECO:0000313" key="1">
    <source>
        <dbReference type="EMBL" id="AEF97276.1"/>
    </source>
</evidence>
<dbReference type="Proteomes" id="UP000009227">
    <property type="component" value="Chromosome"/>
</dbReference>
<dbReference type="EMBL" id="CP002737">
    <property type="protein sequence ID" value="AEF97276.1"/>
    <property type="molecule type" value="Genomic_DNA"/>
</dbReference>
<dbReference type="AlphaFoldDB" id="F6BC70"/>
<proteinExistence type="predicted"/>
<name>F6BC70_METIK</name>
<dbReference type="KEGG" id="mig:Metig_1744"/>
<dbReference type="STRING" id="880724.Metig_1744"/>
<dbReference type="GeneID" id="10644618"/>
<dbReference type="RefSeq" id="WP_013799865.1">
    <property type="nucleotide sequence ID" value="NC_015562.1"/>
</dbReference>
<evidence type="ECO:0000313" key="2">
    <source>
        <dbReference type="Proteomes" id="UP000009227"/>
    </source>
</evidence>
<gene>
    <name evidence="1" type="ordered locus">Metig_1744</name>
</gene>
<accession>F6BC70</accession>
<dbReference type="HOGENOM" id="CLU_1307833_0_0_2"/>
<dbReference type="OrthoDB" id="63841at2157"/>
<reference evidence="1 2" key="1">
    <citation type="submission" date="2011-05" db="EMBL/GenBank/DDBJ databases">
        <title>Complete sequence of Methanotorris igneus Kol 5.</title>
        <authorList>
            <consortium name="US DOE Joint Genome Institute"/>
            <person name="Lucas S."/>
            <person name="Han J."/>
            <person name="Lapidus A."/>
            <person name="Cheng J.-F."/>
            <person name="Goodwin L."/>
            <person name="Pitluck S."/>
            <person name="Peters L."/>
            <person name="Mikhailova N."/>
            <person name="Chertkov O."/>
            <person name="Han C."/>
            <person name="Tapia R."/>
            <person name="Land M."/>
            <person name="Hauser L."/>
            <person name="Kyrpides N."/>
            <person name="Ivanova N."/>
            <person name="Pagani I."/>
            <person name="Sieprawska-Lupa M."/>
            <person name="Whitman W."/>
            <person name="Woyke T."/>
        </authorList>
    </citation>
    <scope>NUCLEOTIDE SEQUENCE [LARGE SCALE GENOMIC DNA]</scope>
    <source>
        <strain evidence="2">DSM 5666 / JCM 11834 / Kol 5</strain>
    </source>
</reference>
<keyword evidence="2" id="KW-1185">Reference proteome</keyword>